<dbReference type="Gene3D" id="3.40.50.620">
    <property type="entry name" value="HUPs"/>
    <property type="match status" value="1"/>
</dbReference>
<keyword evidence="4" id="KW-1185">Reference proteome</keyword>
<dbReference type="RefSeq" id="WP_136426112.1">
    <property type="nucleotide sequence ID" value="NZ_SSSM01000001.1"/>
</dbReference>
<evidence type="ECO:0000313" key="3">
    <source>
        <dbReference type="EMBL" id="THG33330.1"/>
    </source>
</evidence>
<dbReference type="Proteomes" id="UP000309133">
    <property type="component" value="Unassembled WGS sequence"/>
</dbReference>
<dbReference type="Pfam" id="PF00582">
    <property type="entry name" value="Usp"/>
    <property type="match status" value="1"/>
</dbReference>
<dbReference type="PANTHER" id="PTHR46268">
    <property type="entry name" value="STRESS RESPONSE PROTEIN NHAX"/>
    <property type="match status" value="1"/>
</dbReference>
<dbReference type="PANTHER" id="PTHR46268:SF6">
    <property type="entry name" value="UNIVERSAL STRESS PROTEIN UP12"/>
    <property type="match status" value="1"/>
</dbReference>
<comment type="caution">
    <text evidence="3">The sequence shown here is derived from an EMBL/GenBank/DDBJ whole genome shotgun (WGS) entry which is preliminary data.</text>
</comment>
<proteinExistence type="inferred from homology"/>
<dbReference type="OrthoDB" id="3213322at2"/>
<reference evidence="3 4" key="1">
    <citation type="submission" date="2019-04" db="EMBL/GenBank/DDBJ databases">
        <authorList>
            <person name="Jiang L."/>
        </authorList>
    </citation>
    <scope>NUCLEOTIDE SEQUENCE [LARGE SCALE GENOMIC DNA]</scope>
    <source>
        <strain evidence="3 4">YIM 131853</strain>
    </source>
</reference>
<dbReference type="SUPFAM" id="SSF52402">
    <property type="entry name" value="Adenine nucleotide alpha hydrolases-like"/>
    <property type="match status" value="1"/>
</dbReference>
<name>A0A4S4FRN6_9MICO</name>
<dbReference type="AlphaFoldDB" id="A0A4S4FRN6"/>
<dbReference type="CDD" id="cd00293">
    <property type="entry name" value="USP-like"/>
    <property type="match status" value="1"/>
</dbReference>
<evidence type="ECO:0000313" key="4">
    <source>
        <dbReference type="Proteomes" id="UP000309133"/>
    </source>
</evidence>
<evidence type="ECO:0000259" key="2">
    <source>
        <dbReference type="Pfam" id="PF00582"/>
    </source>
</evidence>
<dbReference type="InterPro" id="IPR006016">
    <property type="entry name" value="UspA"/>
</dbReference>
<gene>
    <name evidence="3" type="ORF">E6C64_02965</name>
</gene>
<accession>A0A4S4FRN6</accession>
<organism evidence="3 4">
    <name type="scientific">Naasia lichenicola</name>
    <dbReference type="NCBI Taxonomy" id="2565933"/>
    <lineage>
        <taxon>Bacteria</taxon>
        <taxon>Bacillati</taxon>
        <taxon>Actinomycetota</taxon>
        <taxon>Actinomycetes</taxon>
        <taxon>Micrococcales</taxon>
        <taxon>Microbacteriaceae</taxon>
        <taxon>Naasia</taxon>
    </lineage>
</organism>
<dbReference type="EMBL" id="SSSM01000001">
    <property type="protein sequence ID" value="THG33330.1"/>
    <property type="molecule type" value="Genomic_DNA"/>
</dbReference>
<dbReference type="InterPro" id="IPR014729">
    <property type="entry name" value="Rossmann-like_a/b/a_fold"/>
</dbReference>
<sequence>MYSPNGSSIVVGIAPEMSDAVLHSAATLARRLDAELVCVSVDSDSVLVEEHPDGTAVSRIRLPASLDGGPYLPVTANDNVDCTFDEGTAERIEAALRGEVQWRTVATAGDPADRLGQVAKKLNAIMIVVGTRKPGFRGTMNEFLRGSVAARLAHRQHIPVLVVPQGPEVAALPWEVQ</sequence>
<feature type="domain" description="UspA" evidence="2">
    <location>
        <begin position="9"/>
        <end position="164"/>
    </location>
</feature>
<evidence type="ECO:0000256" key="1">
    <source>
        <dbReference type="ARBA" id="ARBA00008791"/>
    </source>
</evidence>
<comment type="similarity">
    <text evidence="1">Belongs to the universal stress protein A family.</text>
</comment>
<protein>
    <submittedName>
        <fullName evidence="3">Universal stress protein</fullName>
    </submittedName>
</protein>